<dbReference type="GO" id="GO:0032993">
    <property type="term" value="C:protein-DNA complex"/>
    <property type="evidence" value="ECO:0007669"/>
    <property type="project" value="TreeGrafter"/>
</dbReference>
<dbReference type="InterPro" id="IPR000847">
    <property type="entry name" value="LysR_HTH_N"/>
</dbReference>
<evidence type="ECO:0000256" key="1">
    <source>
        <dbReference type="ARBA" id="ARBA00009437"/>
    </source>
</evidence>
<accession>A0A1W2EDS6</accession>
<evidence type="ECO:0000256" key="3">
    <source>
        <dbReference type="ARBA" id="ARBA00023125"/>
    </source>
</evidence>
<dbReference type="Proteomes" id="UP000192330">
    <property type="component" value="Unassembled WGS sequence"/>
</dbReference>
<sequence length="324" mass="35371">MAAKVDLRTLEIAASVISEGSMSAAAERLELTQSAVSQGMKRAETLFGATLIHRDCRPYAPTKAGQMLAQEMPILQQRIEQAIEKVRSAAATPERFDLRLGMIDTFAATVGPLLLRDLIDGALALQLSALSGLASAQADAMKNHSIDAAITSETIRDVTNLDSFPLYREPFLLVCPKGRAEGLTGLSLTEILEKHRLIHYSARSHMGKQIDRHLRRVGLEQPRVLAFDTSDSLLAMVGRGVGVAISTPLGVLQGGLHHDSINVLPLPNPGFSREIALYVRRGELTTLGPRIAEITRDIIRRAIIPQIITQFDWLESEAESMVLE</sequence>
<organism evidence="6 7">
    <name type="scientific">Primorskyibacter flagellatus</name>
    <dbReference type="NCBI Taxonomy" id="1387277"/>
    <lineage>
        <taxon>Bacteria</taxon>
        <taxon>Pseudomonadati</taxon>
        <taxon>Pseudomonadota</taxon>
        <taxon>Alphaproteobacteria</taxon>
        <taxon>Rhodobacterales</taxon>
        <taxon>Roseobacteraceae</taxon>
        <taxon>Primorskyibacter</taxon>
    </lineage>
</organism>
<dbReference type="AlphaFoldDB" id="A0A1W2EDS6"/>
<proteinExistence type="inferred from homology"/>
<dbReference type="InterPro" id="IPR005119">
    <property type="entry name" value="LysR_subst-bd"/>
</dbReference>
<protein>
    <submittedName>
        <fullName evidence="6">DNA-binding transcriptional regulator, LysR family</fullName>
    </submittedName>
</protein>
<reference evidence="6 7" key="1">
    <citation type="submission" date="2017-04" db="EMBL/GenBank/DDBJ databases">
        <authorList>
            <person name="Afonso C.L."/>
            <person name="Miller P.J."/>
            <person name="Scott M.A."/>
            <person name="Spackman E."/>
            <person name="Goraichik I."/>
            <person name="Dimitrov K.M."/>
            <person name="Suarez D.L."/>
            <person name="Swayne D.E."/>
        </authorList>
    </citation>
    <scope>NUCLEOTIDE SEQUENCE [LARGE SCALE GENOMIC DNA]</scope>
    <source>
        <strain evidence="6 7">CGMCC 1.12644</strain>
    </source>
</reference>
<dbReference type="PANTHER" id="PTHR30346">
    <property type="entry name" value="TRANSCRIPTIONAL DUAL REGULATOR HCAR-RELATED"/>
    <property type="match status" value="1"/>
</dbReference>
<feature type="domain" description="HTH lysR-type" evidence="5">
    <location>
        <begin position="5"/>
        <end position="62"/>
    </location>
</feature>
<dbReference type="RefSeq" id="WP_179141546.1">
    <property type="nucleotide sequence ID" value="NZ_FWYD01000027.1"/>
</dbReference>
<comment type="similarity">
    <text evidence="1">Belongs to the LysR transcriptional regulatory family.</text>
</comment>
<dbReference type="SUPFAM" id="SSF53850">
    <property type="entry name" value="Periplasmic binding protein-like II"/>
    <property type="match status" value="1"/>
</dbReference>
<dbReference type="InterPro" id="IPR036388">
    <property type="entry name" value="WH-like_DNA-bd_sf"/>
</dbReference>
<dbReference type="Pfam" id="PF00126">
    <property type="entry name" value="HTH_1"/>
    <property type="match status" value="1"/>
</dbReference>
<evidence type="ECO:0000259" key="5">
    <source>
        <dbReference type="PROSITE" id="PS50931"/>
    </source>
</evidence>
<keyword evidence="2" id="KW-0805">Transcription regulation</keyword>
<dbReference type="InterPro" id="IPR036390">
    <property type="entry name" value="WH_DNA-bd_sf"/>
</dbReference>
<dbReference type="PANTHER" id="PTHR30346:SF29">
    <property type="entry name" value="LYSR SUBSTRATE-BINDING"/>
    <property type="match status" value="1"/>
</dbReference>
<dbReference type="Pfam" id="PF03466">
    <property type="entry name" value="LysR_substrate"/>
    <property type="match status" value="1"/>
</dbReference>
<dbReference type="PROSITE" id="PS50931">
    <property type="entry name" value="HTH_LYSR"/>
    <property type="match status" value="1"/>
</dbReference>
<dbReference type="STRING" id="1387277.SAMN06295998_1275"/>
<dbReference type="EMBL" id="FWYD01000027">
    <property type="protein sequence ID" value="SMD07894.1"/>
    <property type="molecule type" value="Genomic_DNA"/>
</dbReference>
<gene>
    <name evidence="6" type="ORF">SAMN06295998_1275</name>
</gene>
<dbReference type="Gene3D" id="1.10.10.10">
    <property type="entry name" value="Winged helix-like DNA-binding domain superfamily/Winged helix DNA-binding domain"/>
    <property type="match status" value="1"/>
</dbReference>
<dbReference type="SUPFAM" id="SSF46785">
    <property type="entry name" value="Winged helix' DNA-binding domain"/>
    <property type="match status" value="1"/>
</dbReference>
<dbReference type="Gene3D" id="3.40.190.10">
    <property type="entry name" value="Periplasmic binding protein-like II"/>
    <property type="match status" value="2"/>
</dbReference>
<keyword evidence="4" id="KW-0804">Transcription</keyword>
<evidence type="ECO:0000313" key="7">
    <source>
        <dbReference type="Proteomes" id="UP000192330"/>
    </source>
</evidence>
<keyword evidence="7" id="KW-1185">Reference proteome</keyword>
<evidence type="ECO:0000256" key="2">
    <source>
        <dbReference type="ARBA" id="ARBA00023015"/>
    </source>
</evidence>
<dbReference type="GO" id="GO:0003677">
    <property type="term" value="F:DNA binding"/>
    <property type="evidence" value="ECO:0007669"/>
    <property type="project" value="UniProtKB-KW"/>
</dbReference>
<dbReference type="GO" id="GO:0003700">
    <property type="term" value="F:DNA-binding transcription factor activity"/>
    <property type="evidence" value="ECO:0007669"/>
    <property type="project" value="InterPro"/>
</dbReference>
<evidence type="ECO:0000256" key="4">
    <source>
        <dbReference type="ARBA" id="ARBA00023163"/>
    </source>
</evidence>
<name>A0A1W2EDS6_9RHOB</name>
<keyword evidence="3 6" id="KW-0238">DNA-binding</keyword>
<evidence type="ECO:0000313" key="6">
    <source>
        <dbReference type="EMBL" id="SMD07894.1"/>
    </source>
</evidence>